<dbReference type="SUPFAM" id="SSF54292">
    <property type="entry name" value="2Fe-2S ferredoxin-like"/>
    <property type="match status" value="1"/>
</dbReference>
<dbReference type="Pfam" id="PF00111">
    <property type="entry name" value="Fer2"/>
    <property type="match status" value="1"/>
</dbReference>
<dbReference type="SUPFAM" id="SSF47741">
    <property type="entry name" value="CO dehydrogenase ISP C-domain like"/>
    <property type="match status" value="1"/>
</dbReference>
<dbReference type="GO" id="GO:0071949">
    <property type="term" value="F:FAD binding"/>
    <property type="evidence" value="ECO:0007669"/>
    <property type="project" value="InterPro"/>
</dbReference>
<keyword evidence="2" id="KW-0479">Metal-binding</keyword>
<evidence type="ECO:0000259" key="7">
    <source>
        <dbReference type="PROSITE" id="PS51387"/>
    </source>
</evidence>
<dbReference type="SMART" id="SM01092">
    <property type="entry name" value="CO_deh_flav_C"/>
    <property type="match status" value="1"/>
</dbReference>
<evidence type="ECO:0000256" key="3">
    <source>
        <dbReference type="ARBA" id="ARBA00022827"/>
    </source>
</evidence>
<protein>
    <submittedName>
        <fullName evidence="8">Xanthine dehydrogenase small subunit</fullName>
        <ecNumber evidence="8">1.17.1.4</ecNumber>
    </submittedName>
</protein>
<dbReference type="InterPro" id="IPR036318">
    <property type="entry name" value="FAD-bd_PCMH-like_sf"/>
</dbReference>
<dbReference type="PROSITE" id="PS51387">
    <property type="entry name" value="FAD_PCMH"/>
    <property type="match status" value="1"/>
</dbReference>
<dbReference type="AlphaFoldDB" id="A0AAU7JIM6"/>
<dbReference type="EMBL" id="CP157484">
    <property type="protein sequence ID" value="XBO40041.1"/>
    <property type="molecule type" value="Genomic_DNA"/>
</dbReference>
<evidence type="ECO:0000259" key="6">
    <source>
        <dbReference type="PROSITE" id="PS51085"/>
    </source>
</evidence>
<dbReference type="Gene3D" id="3.30.43.10">
    <property type="entry name" value="Uridine Diphospho-n-acetylenolpyruvylglucosamine Reductase, domain 2"/>
    <property type="match status" value="1"/>
</dbReference>
<dbReference type="Pfam" id="PF00941">
    <property type="entry name" value="FAD_binding_5"/>
    <property type="match status" value="1"/>
</dbReference>
<dbReference type="GO" id="GO:0051537">
    <property type="term" value="F:2 iron, 2 sulfur cluster binding"/>
    <property type="evidence" value="ECO:0007669"/>
    <property type="project" value="InterPro"/>
</dbReference>
<dbReference type="InterPro" id="IPR036884">
    <property type="entry name" value="2Fe-2S-bd_dom_sf"/>
</dbReference>
<dbReference type="PANTHER" id="PTHR45444:SF3">
    <property type="entry name" value="XANTHINE DEHYDROGENASE"/>
    <property type="match status" value="1"/>
</dbReference>
<dbReference type="PIRSF" id="PIRSF036557">
    <property type="entry name" value="XdhA_RC"/>
    <property type="match status" value="1"/>
</dbReference>
<dbReference type="SUPFAM" id="SSF56176">
    <property type="entry name" value="FAD-binding/transporter-associated domain-like"/>
    <property type="match status" value="1"/>
</dbReference>
<dbReference type="Gene3D" id="3.10.20.30">
    <property type="match status" value="1"/>
</dbReference>
<dbReference type="InterPro" id="IPR005107">
    <property type="entry name" value="CO_DH_flav_C"/>
</dbReference>
<dbReference type="InterPro" id="IPR001041">
    <property type="entry name" value="2Fe-2S_ferredoxin-type"/>
</dbReference>
<dbReference type="InterPro" id="IPR012175">
    <property type="entry name" value="Xanth_DH_ssu_bac"/>
</dbReference>
<dbReference type="InterPro" id="IPR012675">
    <property type="entry name" value="Beta-grasp_dom_sf"/>
</dbReference>
<organism evidence="8">
    <name type="scientific">Alsobacter sp. KACC 23698</name>
    <dbReference type="NCBI Taxonomy" id="3149229"/>
    <lineage>
        <taxon>Bacteria</taxon>
        <taxon>Pseudomonadati</taxon>
        <taxon>Pseudomonadota</taxon>
        <taxon>Alphaproteobacteria</taxon>
        <taxon>Hyphomicrobiales</taxon>
        <taxon>Alsobacteraceae</taxon>
        <taxon>Alsobacter</taxon>
    </lineage>
</organism>
<dbReference type="SUPFAM" id="SSF55447">
    <property type="entry name" value="CO dehydrogenase flavoprotein C-terminal domain-like"/>
    <property type="match status" value="1"/>
</dbReference>
<dbReference type="PANTHER" id="PTHR45444">
    <property type="entry name" value="XANTHINE DEHYDROGENASE"/>
    <property type="match status" value="1"/>
</dbReference>
<reference evidence="8" key="1">
    <citation type="submission" date="2024-05" db="EMBL/GenBank/DDBJ databases">
        <authorList>
            <person name="Kim S."/>
            <person name="Heo J."/>
            <person name="Choi H."/>
            <person name="Choi Y."/>
            <person name="Kwon S.-W."/>
            <person name="Kim Y."/>
        </authorList>
    </citation>
    <scope>NUCLEOTIDE SEQUENCE</scope>
    <source>
        <strain evidence="8">KACC 23698</strain>
    </source>
</reference>
<dbReference type="InterPro" id="IPR002888">
    <property type="entry name" value="2Fe-2S-bd"/>
</dbReference>
<dbReference type="InterPro" id="IPR016167">
    <property type="entry name" value="FAD-bd_PCMH_sub1"/>
</dbReference>
<evidence type="ECO:0000313" key="8">
    <source>
        <dbReference type="EMBL" id="XBO40041.1"/>
    </source>
</evidence>
<evidence type="ECO:0000256" key="5">
    <source>
        <dbReference type="ARBA" id="ARBA00023004"/>
    </source>
</evidence>
<dbReference type="Pfam" id="PF03450">
    <property type="entry name" value="CO_deh_flav_C"/>
    <property type="match status" value="1"/>
</dbReference>
<dbReference type="PROSITE" id="PS51085">
    <property type="entry name" value="2FE2S_FER_2"/>
    <property type="match status" value="1"/>
</dbReference>
<keyword evidence="1" id="KW-0285">Flavoprotein</keyword>
<keyword evidence="5" id="KW-0408">Iron</keyword>
<dbReference type="GO" id="GO:0005506">
    <property type="term" value="F:iron ion binding"/>
    <property type="evidence" value="ECO:0007669"/>
    <property type="project" value="InterPro"/>
</dbReference>
<dbReference type="InterPro" id="IPR014307">
    <property type="entry name" value="Xanthine_DH_ssu"/>
</dbReference>
<evidence type="ECO:0000256" key="2">
    <source>
        <dbReference type="ARBA" id="ARBA00022723"/>
    </source>
</evidence>
<proteinExistence type="predicted"/>
<dbReference type="Gene3D" id="1.10.150.120">
    <property type="entry name" value="[2Fe-2S]-binding domain"/>
    <property type="match status" value="1"/>
</dbReference>
<dbReference type="GO" id="GO:0004854">
    <property type="term" value="F:xanthine dehydrogenase activity"/>
    <property type="evidence" value="ECO:0007669"/>
    <property type="project" value="UniProtKB-EC"/>
</dbReference>
<dbReference type="InterPro" id="IPR006058">
    <property type="entry name" value="2Fe2S_fd_BS"/>
</dbReference>
<sequence>MARSTIRFLRRSRVVEVGGFSSRTTLLDWLREQNRSVGTKEGCAEGDCGACTVVLGRVREGRLVYEPVNACILLLGQIDGAELITVEDLAQRGELHPVQASMVAHHGSQCGYCTPGIVMSLFSLYHEGARPVTREGVCDALAGNLCRCTGYRPIIDAALEACGQEADDVFSQRRQATVQALADLASEEDLFVGDDRSFFAAPASEDALASLLSEHPEATLLAGGTDVGLWLTKALAPLRKFIWLGRVRGLDEIHDTPEVLGLGAMVSHARALPSLAAIDPDLGELMRRFGAQQVRASGTVGGNIANGSPIGDLAPALIVMGAILELRQGPNRRTLALENFFVAYRRQDKRHAEYLRSILVPKPGPADHVRIFKVTKRFDEDISAVMMAMRLTIQDGRIVGARIAFGGMAATPKRANAVEHALLDSQIGEGSVWAVAAEALARDFTPVDDHRASAAYRLQVAKNLVVKALAEIAGAPTSATRIIGHRTVPPQETSGPVAQPEFAP</sequence>
<dbReference type="InterPro" id="IPR002346">
    <property type="entry name" value="Mopterin_DH_FAD-bd"/>
</dbReference>
<dbReference type="InterPro" id="IPR016169">
    <property type="entry name" value="FAD-bd_PCMH_sub2"/>
</dbReference>
<keyword evidence="3" id="KW-0274">FAD</keyword>
<dbReference type="InterPro" id="IPR016208">
    <property type="entry name" value="Ald_Oxase/xanthine_DH-like"/>
</dbReference>
<evidence type="ECO:0000256" key="1">
    <source>
        <dbReference type="ARBA" id="ARBA00022630"/>
    </source>
</evidence>
<dbReference type="PROSITE" id="PS00197">
    <property type="entry name" value="2FE2S_FER_1"/>
    <property type="match status" value="1"/>
</dbReference>
<dbReference type="InterPro" id="IPR016166">
    <property type="entry name" value="FAD-bd_PCMH"/>
</dbReference>
<dbReference type="EC" id="1.17.1.4" evidence="8"/>
<dbReference type="NCBIfam" id="TIGR02963">
    <property type="entry name" value="xanthine_xdhA"/>
    <property type="match status" value="1"/>
</dbReference>
<dbReference type="CDD" id="cd00207">
    <property type="entry name" value="fer2"/>
    <property type="match status" value="1"/>
</dbReference>
<evidence type="ECO:0000256" key="4">
    <source>
        <dbReference type="ARBA" id="ARBA00023002"/>
    </source>
</evidence>
<dbReference type="InterPro" id="IPR036683">
    <property type="entry name" value="CO_DH_flav_C_dom_sf"/>
</dbReference>
<gene>
    <name evidence="8" type="primary">xdhA</name>
    <name evidence="8" type="ORF">ABEG18_04475</name>
</gene>
<dbReference type="Pfam" id="PF01799">
    <property type="entry name" value="Fer2_2"/>
    <property type="match status" value="1"/>
</dbReference>
<feature type="domain" description="2Fe-2S ferredoxin-type" evidence="6">
    <location>
        <begin position="4"/>
        <end position="89"/>
    </location>
</feature>
<dbReference type="InterPro" id="IPR036010">
    <property type="entry name" value="2Fe-2S_ferredoxin-like_sf"/>
</dbReference>
<feature type="domain" description="FAD-binding PCMH-type" evidence="7">
    <location>
        <begin position="191"/>
        <end position="365"/>
    </location>
</feature>
<accession>A0AAU7JIM6</accession>
<name>A0AAU7JIM6_9HYPH</name>
<keyword evidence="4 8" id="KW-0560">Oxidoreductase</keyword>
<dbReference type="Gene3D" id="3.30.390.50">
    <property type="entry name" value="CO dehydrogenase flavoprotein, C-terminal domain"/>
    <property type="match status" value="1"/>
</dbReference>
<dbReference type="Gene3D" id="3.30.465.10">
    <property type="match status" value="1"/>
</dbReference>
<dbReference type="RefSeq" id="WP_406856895.1">
    <property type="nucleotide sequence ID" value="NZ_CP157484.1"/>
</dbReference>